<reference evidence="6 7" key="1">
    <citation type="submission" date="2017-05" db="EMBL/GenBank/DDBJ databases">
        <title>Lactobacillus nurukis nov., sp. nov., isolated from nuruk.</title>
        <authorList>
            <person name="Kim S.-J."/>
        </authorList>
    </citation>
    <scope>NUCLEOTIDE SEQUENCE [LARGE SCALE GENOMIC DNA]</scope>
    <source>
        <strain evidence="6 7">SYF10-1a</strain>
    </source>
</reference>
<comment type="catalytic activity">
    <reaction evidence="1">
        <text>3'-dephospho-CoA + ATP = 2'-(5''-triphospho-alpha-D-ribosyl)-3'-dephospho-CoA + adenine</text>
        <dbReference type="Rhea" id="RHEA:15117"/>
        <dbReference type="ChEBI" id="CHEBI:16708"/>
        <dbReference type="ChEBI" id="CHEBI:30616"/>
        <dbReference type="ChEBI" id="CHEBI:57328"/>
        <dbReference type="ChEBI" id="CHEBI:61378"/>
        <dbReference type="EC" id="2.4.2.52"/>
    </reaction>
</comment>
<sequence>MIETKFLQLAQQGIKALKWEVSFSPKPGLVDAVSNGSHSDMDIELFYKSADSLLNGFEDMARISYHHPIDLELREMIGHIGRLTEQDMFKATDGINTHKGAIWSLGLLISVISSQQTLDMETILLGAKRLSRLPDKFVPDGQLTHGMVTHQKYSINGAKGEAQNGFPNISLAMAYQPQKDDFDTWLRRLLILYANVNDTNIVYRSNLQTLYDFQKLSSKIVTNSVKVIDNPEFIKLQNFTREYNISPGGCADLFAASYFLKQLN</sequence>
<dbReference type="InterPro" id="IPR002736">
    <property type="entry name" value="CitG"/>
</dbReference>
<comment type="caution">
    <text evidence="6">The sequence shown here is derived from an EMBL/GenBank/DDBJ whole genome shotgun (WGS) entry which is preliminary data.</text>
</comment>
<keyword evidence="3" id="KW-0808">Transferase</keyword>
<proteinExistence type="predicted"/>
<keyword evidence="4" id="KW-0547">Nucleotide-binding</keyword>
<evidence type="ECO:0000256" key="5">
    <source>
        <dbReference type="ARBA" id="ARBA00022840"/>
    </source>
</evidence>
<dbReference type="PANTHER" id="PTHR30201:SF2">
    <property type="entry name" value="2-(5''-TRIPHOSPHORIBOSYL)-3'-DEPHOSPHOCOENZYME-A SYNTHASE"/>
    <property type="match status" value="1"/>
</dbReference>
<accession>A0A2N7AWU9</accession>
<protein>
    <recommendedName>
        <fullName evidence="2">triphosphoribosyl-dephospho-CoA synthase</fullName>
        <ecNumber evidence="2">2.4.2.52</ecNumber>
    </recommendedName>
</protein>
<dbReference type="Proteomes" id="UP000235649">
    <property type="component" value="Unassembled WGS sequence"/>
</dbReference>
<evidence type="ECO:0000313" key="7">
    <source>
        <dbReference type="Proteomes" id="UP000235649"/>
    </source>
</evidence>
<evidence type="ECO:0000313" key="6">
    <source>
        <dbReference type="EMBL" id="PMD73231.1"/>
    </source>
</evidence>
<organism evidence="6 7">
    <name type="scientific">Companilactobacillus nuruki</name>
    <dbReference type="NCBI Taxonomy" id="1993540"/>
    <lineage>
        <taxon>Bacteria</taxon>
        <taxon>Bacillati</taxon>
        <taxon>Bacillota</taxon>
        <taxon>Bacilli</taxon>
        <taxon>Lactobacillales</taxon>
        <taxon>Lactobacillaceae</taxon>
        <taxon>Companilactobacillus</taxon>
    </lineage>
</organism>
<gene>
    <name evidence="6" type="ORF">CBP76_01750</name>
</gene>
<dbReference type="PANTHER" id="PTHR30201">
    <property type="entry name" value="TRIPHOSPHORIBOSYL-DEPHOSPHO-COA SYNTHASE"/>
    <property type="match status" value="1"/>
</dbReference>
<dbReference type="EC" id="2.4.2.52" evidence="2"/>
<keyword evidence="5" id="KW-0067">ATP-binding</keyword>
<dbReference type="GO" id="GO:0051191">
    <property type="term" value="P:prosthetic group biosynthetic process"/>
    <property type="evidence" value="ECO:0007669"/>
    <property type="project" value="TreeGrafter"/>
</dbReference>
<name>A0A2N7AWU9_9LACO</name>
<evidence type="ECO:0000256" key="2">
    <source>
        <dbReference type="ARBA" id="ARBA00012074"/>
    </source>
</evidence>
<dbReference type="AlphaFoldDB" id="A0A2N7AWU9"/>
<evidence type="ECO:0000256" key="1">
    <source>
        <dbReference type="ARBA" id="ARBA00001210"/>
    </source>
</evidence>
<evidence type="ECO:0000256" key="3">
    <source>
        <dbReference type="ARBA" id="ARBA00022679"/>
    </source>
</evidence>
<evidence type="ECO:0000256" key="4">
    <source>
        <dbReference type="ARBA" id="ARBA00022741"/>
    </source>
</evidence>
<dbReference type="Pfam" id="PF01874">
    <property type="entry name" value="CitG"/>
    <property type="match status" value="1"/>
</dbReference>
<dbReference type="OrthoDB" id="114886at2"/>
<dbReference type="GO" id="GO:0046917">
    <property type="term" value="F:triphosphoribosyl-dephospho-CoA synthase activity"/>
    <property type="evidence" value="ECO:0007669"/>
    <property type="project" value="UniProtKB-EC"/>
</dbReference>
<keyword evidence="7" id="KW-1185">Reference proteome</keyword>
<dbReference type="GO" id="GO:0005524">
    <property type="term" value="F:ATP binding"/>
    <property type="evidence" value="ECO:0007669"/>
    <property type="project" value="UniProtKB-KW"/>
</dbReference>
<dbReference type="Gene3D" id="1.10.4200.10">
    <property type="entry name" value="Triphosphoribosyl-dephospho-CoA protein"/>
    <property type="match status" value="2"/>
</dbReference>
<dbReference type="EMBL" id="NIPR01000004">
    <property type="protein sequence ID" value="PMD73231.1"/>
    <property type="molecule type" value="Genomic_DNA"/>
</dbReference>
<dbReference type="RefSeq" id="WP_102195210.1">
    <property type="nucleotide sequence ID" value="NZ_NIPR01000004.1"/>
</dbReference>